<keyword evidence="11" id="KW-1185">Reference proteome</keyword>
<dbReference type="InterPro" id="IPR036249">
    <property type="entry name" value="Thioredoxin-like_sf"/>
</dbReference>
<dbReference type="Pfam" id="PF24541">
    <property type="entry name" value="Thioredox_PDIA6_C"/>
    <property type="match status" value="1"/>
</dbReference>
<organism evidence="10 11">
    <name type="scientific">[Myrmecia] bisecta</name>
    <dbReference type="NCBI Taxonomy" id="41462"/>
    <lineage>
        <taxon>Eukaryota</taxon>
        <taxon>Viridiplantae</taxon>
        <taxon>Chlorophyta</taxon>
        <taxon>core chlorophytes</taxon>
        <taxon>Trebouxiophyceae</taxon>
        <taxon>Trebouxiales</taxon>
        <taxon>Trebouxiaceae</taxon>
        <taxon>Myrmecia</taxon>
    </lineage>
</organism>
<dbReference type="EMBL" id="JALJOR010000004">
    <property type="protein sequence ID" value="KAK9818342.1"/>
    <property type="molecule type" value="Genomic_DNA"/>
</dbReference>
<dbReference type="InterPro" id="IPR013766">
    <property type="entry name" value="Thioredoxin_domain"/>
</dbReference>
<feature type="compositionally biased region" description="Basic residues" evidence="7">
    <location>
        <begin position="724"/>
        <end position="747"/>
    </location>
</feature>
<dbReference type="InterPro" id="IPR017937">
    <property type="entry name" value="Thioredoxin_CS"/>
</dbReference>
<feature type="signal peptide" evidence="8">
    <location>
        <begin position="1"/>
        <end position="19"/>
    </location>
</feature>
<name>A0AAW1QA27_9CHLO</name>
<feature type="domain" description="Thioredoxin" evidence="9">
    <location>
        <begin position="8"/>
        <end position="144"/>
    </location>
</feature>
<dbReference type="SUPFAM" id="SSF52833">
    <property type="entry name" value="Thioredoxin-like"/>
    <property type="match status" value="2"/>
</dbReference>
<dbReference type="Gene3D" id="3.40.30.10">
    <property type="entry name" value="Glutaredoxin"/>
    <property type="match status" value="4"/>
</dbReference>
<gene>
    <name evidence="10" type="ORF">WJX72_010973</name>
</gene>
<dbReference type="PROSITE" id="PS51352">
    <property type="entry name" value="THIOREDOXIN_2"/>
    <property type="match status" value="1"/>
</dbReference>
<proteinExistence type="predicted"/>
<feature type="region of interest" description="Disordered" evidence="7">
    <location>
        <begin position="703"/>
        <end position="747"/>
    </location>
</feature>
<keyword evidence="8" id="KW-0732">Signal</keyword>
<dbReference type="EC" id="5.3.4.1" evidence="3"/>
<dbReference type="InterPro" id="IPR057305">
    <property type="entry name" value="Thioredox_PDIA6_C"/>
</dbReference>
<feature type="chain" id="PRO_5043844814" description="protein disulfide-isomerase" evidence="8">
    <location>
        <begin position="20"/>
        <end position="747"/>
    </location>
</feature>
<keyword evidence="5" id="KW-0413">Isomerase</keyword>
<evidence type="ECO:0000256" key="1">
    <source>
        <dbReference type="ARBA" id="ARBA00001182"/>
    </source>
</evidence>
<dbReference type="PRINTS" id="PR00421">
    <property type="entry name" value="THIOREDOXIN"/>
</dbReference>
<dbReference type="PANTHER" id="PTHR45815">
    <property type="entry name" value="PROTEIN DISULFIDE-ISOMERASE A6"/>
    <property type="match status" value="1"/>
</dbReference>
<dbReference type="GO" id="GO:0005788">
    <property type="term" value="C:endoplasmic reticulum lumen"/>
    <property type="evidence" value="ECO:0007669"/>
    <property type="project" value="UniProtKB-SubCell"/>
</dbReference>
<feature type="compositionally biased region" description="Acidic residues" evidence="7">
    <location>
        <begin position="660"/>
        <end position="672"/>
    </location>
</feature>
<evidence type="ECO:0000256" key="5">
    <source>
        <dbReference type="ARBA" id="ARBA00023235"/>
    </source>
</evidence>
<dbReference type="GO" id="GO:0015035">
    <property type="term" value="F:protein-disulfide reductase activity"/>
    <property type="evidence" value="ECO:0007669"/>
    <property type="project" value="TreeGrafter"/>
</dbReference>
<dbReference type="PROSITE" id="PS00194">
    <property type="entry name" value="THIOREDOXIN_1"/>
    <property type="match status" value="1"/>
</dbReference>
<evidence type="ECO:0000256" key="4">
    <source>
        <dbReference type="ARBA" id="ARBA00023157"/>
    </source>
</evidence>
<comment type="caution">
    <text evidence="10">The sequence shown here is derived from an EMBL/GenBank/DDBJ whole genome shotgun (WGS) entry which is preliminary data.</text>
</comment>
<reference evidence="10 11" key="1">
    <citation type="journal article" date="2024" name="Nat. Commun.">
        <title>Phylogenomics reveals the evolutionary origins of lichenization in chlorophyte algae.</title>
        <authorList>
            <person name="Puginier C."/>
            <person name="Libourel C."/>
            <person name="Otte J."/>
            <person name="Skaloud P."/>
            <person name="Haon M."/>
            <person name="Grisel S."/>
            <person name="Petersen M."/>
            <person name="Berrin J.G."/>
            <person name="Delaux P.M."/>
            <person name="Dal Grande F."/>
            <person name="Keller J."/>
        </authorList>
    </citation>
    <scope>NUCLEOTIDE SEQUENCE [LARGE SCALE GENOMIC DNA]</scope>
    <source>
        <strain evidence="10 11">SAG 2043</strain>
    </source>
</reference>
<dbReference type="GO" id="GO:0034976">
    <property type="term" value="P:response to endoplasmic reticulum stress"/>
    <property type="evidence" value="ECO:0007669"/>
    <property type="project" value="TreeGrafter"/>
</dbReference>
<feature type="compositionally biased region" description="Basic and acidic residues" evidence="7">
    <location>
        <begin position="703"/>
        <end position="723"/>
    </location>
</feature>
<protein>
    <recommendedName>
        <fullName evidence="3">protein disulfide-isomerase</fullName>
        <ecNumber evidence="3">5.3.4.1</ecNumber>
    </recommendedName>
</protein>
<evidence type="ECO:0000256" key="3">
    <source>
        <dbReference type="ARBA" id="ARBA00012723"/>
    </source>
</evidence>
<evidence type="ECO:0000256" key="8">
    <source>
        <dbReference type="SAM" id="SignalP"/>
    </source>
</evidence>
<keyword evidence="6" id="KW-0676">Redox-active center</keyword>
<sequence>MRALGLLLCVALAASAADALYSKDGPVPLLNPKTFEETVVDSDLVHVVEFFAPWCGHCKALAPQYQKVAETLQGIVGVSAVDCDDAGNRKLCSEHGVQGFPTIKIFPVERKKNPYTGKLGKMAVDYNGARNAKAIADAATAQIPSAYITKVKSGADFEAFKGRGDLPKIVLVSSKGRTTALYKSLSCRFKGRLAFAEARDSVKEVVEELGAEELPALVVLMKDGQQAKYEGKLKAPDLIAFLGEHAAPATSAAKEAAPDAESADKPTPQVVRALALEEVEEIIQLEDPWLLGFFKASPQDDCAVQAEALNKLAYDMGFLVNVGQVNVTDTDPTAVAAYGLDLARLRACEMELLLLPFGDKSEADEWLPYTGEKTAKAVSKFVTESLPSPVTRITADSLQPFMSLDLARPKVILFTTKEATPAVFNALAVNFRNYSFVFGDVHGSDAAVVEQFNVKKVPSMLVALFPPSEGQDPSDPKGLTKLQLQPYPGPLKYPYMHAYLEAIADMIGAKPQDAGSFDTTASALGAKPGALAPVPEVADNAALEKECLGKLGLCVVALLDGSSEGLQDQLGAIKAAAAKHAQQPLHFLWVDAPRQHTFAAQFGIASADLPALVAFSPRKLRYARLQSEVTPAGISELVHGLLAGRQTTTPLQDAPKLVDGGEEPTEEPAPEEIVEEEFDLADILNEEVEAAGGTKEDLLKQVDQQLKEEEERRKQKEAEEAAAAKRKGKKKVKGGKLKKGKKIKEEL</sequence>
<dbReference type="Proteomes" id="UP001489004">
    <property type="component" value="Unassembled WGS sequence"/>
</dbReference>
<dbReference type="PANTHER" id="PTHR45815:SF3">
    <property type="entry name" value="PROTEIN DISULFIDE-ISOMERASE A6"/>
    <property type="match status" value="1"/>
</dbReference>
<dbReference type="AlphaFoldDB" id="A0AAW1QA27"/>
<feature type="region of interest" description="Disordered" evidence="7">
    <location>
        <begin position="645"/>
        <end position="672"/>
    </location>
</feature>
<comment type="subcellular location">
    <subcellularLocation>
        <location evidence="2">Endoplasmic reticulum lumen</location>
    </subcellularLocation>
</comment>
<evidence type="ECO:0000256" key="7">
    <source>
        <dbReference type="SAM" id="MobiDB-lite"/>
    </source>
</evidence>
<keyword evidence="4" id="KW-1015">Disulfide bond</keyword>
<evidence type="ECO:0000259" key="9">
    <source>
        <dbReference type="PROSITE" id="PS51352"/>
    </source>
</evidence>
<dbReference type="Pfam" id="PF00085">
    <property type="entry name" value="Thioredoxin"/>
    <property type="match status" value="1"/>
</dbReference>
<accession>A0AAW1QA27</accession>
<evidence type="ECO:0000313" key="10">
    <source>
        <dbReference type="EMBL" id="KAK9818342.1"/>
    </source>
</evidence>
<evidence type="ECO:0000256" key="6">
    <source>
        <dbReference type="ARBA" id="ARBA00023284"/>
    </source>
</evidence>
<comment type="catalytic activity">
    <reaction evidence="1">
        <text>Catalyzes the rearrangement of -S-S- bonds in proteins.</text>
        <dbReference type="EC" id="5.3.4.1"/>
    </reaction>
</comment>
<evidence type="ECO:0000313" key="11">
    <source>
        <dbReference type="Proteomes" id="UP001489004"/>
    </source>
</evidence>
<dbReference type="GO" id="GO:0003756">
    <property type="term" value="F:protein disulfide isomerase activity"/>
    <property type="evidence" value="ECO:0007669"/>
    <property type="project" value="UniProtKB-EC"/>
</dbReference>
<evidence type="ECO:0000256" key="2">
    <source>
        <dbReference type="ARBA" id="ARBA00004319"/>
    </source>
</evidence>